<evidence type="ECO:0000313" key="4">
    <source>
        <dbReference type="Proteomes" id="UP000007110"/>
    </source>
</evidence>
<feature type="region of interest" description="Disordered" evidence="2">
    <location>
        <begin position="306"/>
        <end position="350"/>
    </location>
</feature>
<reference evidence="3" key="2">
    <citation type="submission" date="2021-01" db="UniProtKB">
        <authorList>
            <consortium name="EnsemblMetazoa"/>
        </authorList>
    </citation>
    <scope>IDENTIFICATION</scope>
</reference>
<accession>A0A7M7PPT4</accession>
<reference evidence="4" key="1">
    <citation type="submission" date="2015-02" db="EMBL/GenBank/DDBJ databases">
        <title>Genome sequencing for Strongylocentrotus purpuratus.</title>
        <authorList>
            <person name="Murali S."/>
            <person name="Liu Y."/>
            <person name="Vee V."/>
            <person name="English A."/>
            <person name="Wang M."/>
            <person name="Skinner E."/>
            <person name="Han Y."/>
            <person name="Muzny D.M."/>
            <person name="Worley K.C."/>
            <person name="Gibbs R.A."/>
        </authorList>
    </citation>
    <scope>NUCLEOTIDE SEQUENCE</scope>
</reference>
<organism evidence="3 4">
    <name type="scientific">Strongylocentrotus purpuratus</name>
    <name type="common">Purple sea urchin</name>
    <dbReference type="NCBI Taxonomy" id="7668"/>
    <lineage>
        <taxon>Eukaryota</taxon>
        <taxon>Metazoa</taxon>
        <taxon>Echinodermata</taxon>
        <taxon>Eleutherozoa</taxon>
        <taxon>Echinozoa</taxon>
        <taxon>Echinoidea</taxon>
        <taxon>Euechinoidea</taxon>
        <taxon>Echinacea</taxon>
        <taxon>Camarodonta</taxon>
        <taxon>Echinidea</taxon>
        <taxon>Strongylocentrotidae</taxon>
        <taxon>Strongylocentrotus</taxon>
    </lineage>
</organism>
<dbReference type="PANTHER" id="PTHR31353">
    <property type="entry name" value="FAM98"/>
    <property type="match status" value="1"/>
</dbReference>
<dbReference type="PANTHER" id="PTHR31353:SF1">
    <property type="entry name" value="PROTEIN FAM98B"/>
    <property type="match status" value="1"/>
</dbReference>
<dbReference type="InParanoid" id="A0A7M7PPT4"/>
<name>A0A7M7PPT4_STRPU</name>
<sequence>MGSLSAQNCDILDSLGDLGYEGLLLDESLFLASVEAGPSSPDFTGVVAWMSSQLCSICDLEASVSPTSCAEDADSFELELSGLLKELYCPYKVLTQGEMINRLGNKINRLLLLDFLITELQSAKMIQVRQPTKPSSTAPAEDAHWKASSRSLKNLCMLLKLPKPPPNVTEITLFTKLEVTLKSVIASSKHAVGKPLFKWNLTSGQWGTLDTINEQMRREYSIRRQMLLKRLDVTVQSFTWSDRAKNKENEFSRVYRSRRNGLTSENTVTIASMMAARENLAKMKKTSSGAARKNTQCDINKVMMGTVPDRGGRPQEAIPPQKKCPHSRKDKKGVAEEVEEEAGEEAAEEEGGCKVVSCQLQFRAFWHLYLSFHQEFI</sequence>
<dbReference type="OrthoDB" id="512356at2759"/>
<keyword evidence="4" id="KW-1185">Reference proteome</keyword>
<dbReference type="Pfam" id="PF10239">
    <property type="entry name" value="DUF2465"/>
    <property type="match status" value="1"/>
</dbReference>
<dbReference type="InterPro" id="IPR018797">
    <property type="entry name" value="FAM98"/>
</dbReference>
<evidence type="ECO:0008006" key="5">
    <source>
        <dbReference type="Google" id="ProtNLM"/>
    </source>
</evidence>
<evidence type="ECO:0000256" key="2">
    <source>
        <dbReference type="SAM" id="MobiDB-lite"/>
    </source>
</evidence>
<dbReference type="RefSeq" id="XP_030854465.1">
    <property type="nucleotide sequence ID" value="XM_030998605.1"/>
</dbReference>
<dbReference type="OMA" id="TEKQWFA"/>
<dbReference type="Proteomes" id="UP000007110">
    <property type="component" value="Unassembled WGS sequence"/>
</dbReference>
<evidence type="ECO:0000256" key="1">
    <source>
        <dbReference type="ARBA" id="ARBA00007218"/>
    </source>
</evidence>
<dbReference type="GeneID" id="578423"/>
<dbReference type="KEGG" id="spu:578423"/>
<proteinExistence type="inferred from homology"/>
<dbReference type="EnsemblMetazoa" id="XM_030998605">
    <property type="protein sequence ID" value="XP_030854465"/>
    <property type="gene ID" value="LOC578423"/>
</dbReference>
<dbReference type="FunCoup" id="A0A7M7PPT4">
    <property type="interactions" value="728"/>
</dbReference>
<dbReference type="AlphaFoldDB" id="A0A7M7PPT4"/>
<feature type="compositionally biased region" description="Acidic residues" evidence="2">
    <location>
        <begin position="336"/>
        <end position="350"/>
    </location>
</feature>
<protein>
    <recommendedName>
        <fullName evidence="5">Protein FAM98A</fullName>
    </recommendedName>
</protein>
<comment type="similarity">
    <text evidence="1">Belongs to the FAM98 family.</text>
</comment>
<dbReference type="GO" id="GO:0072669">
    <property type="term" value="C:tRNA-splicing ligase complex"/>
    <property type="evidence" value="ECO:0000318"/>
    <property type="project" value="GO_Central"/>
</dbReference>
<evidence type="ECO:0000313" key="3">
    <source>
        <dbReference type="EnsemblMetazoa" id="XP_030854465"/>
    </source>
</evidence>